<name>A0AAV4V859_CAEEX</name>
<evidence type="ECO:0000313" key="2">
    <source>
        <dbReference type="Proteomes" id="UP001054945"/>
    </source>
</evidence>
<keyword evidence="2" id="KW-1185">Reference proteome</keyword>
<protein>
    <submittedName>
        <fullName evidence="1">Uncharacterized protein</fullName>
    </submittedName>
</protein>
<dbReference type="Proteomes" id="UP001054945">
    <property type="component" value="Unassembled WGS sequence"/>
</dbReference>
<sequence>MILGEGEKCLRFEDSKRAQQAAKKQISSRLRQSFRSNDDDYAWKSYTILGDEEKCLRFSDLKRAQQAAKVTHDGGVVGSDHVGTRSALLGLIKQQYRDTFIDKLAQTSAVFPLNDDDYVGKEPVCATNKLGVIQNSQEFPFGEVAVFR</sequence>
<reference evidence="1 2" key="1">
    <citation type="submission" date="2021-06" db="EMBL/GenBank/DDBJ databases">
        <title>Caerostris extrusa draft genome.</title>
        <authorList>
            <person name="Kono N."/>
            <person name="Arakawa K."/>
        </authorList>
    </citation>
    <scope>NUCLEOTIDE SEQUENCE [LARGE SCALE GENOMIC DNA]</scope>
</reference>
<evidence type="ECO:0000313" key="1">
    <source>
        <dbReference type="EMBL" id="GIY66140.1"/>
    </source>
</evidence>
<comment type="caution">
    <text evidence="1">The sequence shown here is derived from an EMBL/GenBank/DDBJ whole genome shotgun (WGS) entry which is preliminary data.</text>
</comment>
<gene>
    <name evidence="1" type="ORF">CEXT_383281</name>
</gene>
<dbReference type="EMBL" id="BPLR01014082">
    <property type="protein sequence ID" value="GIY66140.1"/>
    <property type="molecule type" value="Genomic_DNA"/>
</dbReference>
<proteinExistence type="predicted"/>
<accession>A0AAV4V859</accession>
<dbReference type="AlphaFoldDB" id="A0AAV4V859"/>
<organism evidence="1 2">
    <name type="scientific">Caerostris extrusa</name>
    <name type="common">Bark spider</name>
    <name type="synonym">Caerostris bankana</name>
    <dbReference type="NCBI Taxonomy" id="172846"/>
    <lineage>
        <taxon>Eukaryota</taxon>
        <taxon>Metazoa</taxon>
        <taxon>Ecdysozoa</taxon>
        <taxon>Arthropoda</taxon>
        <taxon>Chelicerata</taxon>
        <taxon>Arachnida</taxon>
        <taxon>Araneae</taxon>
        <taxon>Araneomorphae</taxon>
        <taxon>Entelegynae</taxon>
        <taxon>Araneoidea</taxon>
        <taxon>Araneidae</taxon>
        <taxon>Caerostris</taxon>
    </lineage>
</organism>